<gene>
    <name evidence="1" type="ORF">NIOZUU157_00035</name>
</gene>
<protein>
    <submittedName>
        <fullName evidence="1">Uncharacterized protein</fullName>
    </submittedName>
</protein>
<sequence>MYSTLGITTGNFQWVNGIKDSQVIFYPDPKGRFKVSWVPPQQIQNRVILKNGIKYPGNEHMGAFGCDSYDISGTVDGVGSKGALHGLTRFSMEDAPANSFFLEYLSRPPTAEMFFEDVLMALVFYGMPILAENNKPRLLYYLRRRGYRGFSMNRPDKIWNKLSVAEKEVGGIPNSSEDIKQAHAAAIEMYIQDHVGIRRDGSHGDLYFNELLNDWAKFDINKRTKHDASISSGLAIMANNRHLYAPNAKVEKQPLNINISKYSNTGSNSQIIK</sequence>
<accession>A0A7S9STG7</accession>
<proteinExistence type="predicted"/>
<evidence type="ECO:0000313" key="1">
    <source>
        <dbReference type="EMBL" id="QPI16155.1"/>
    </source>
</evidence>
<organism evidence="1">
    <name type="scientific">Virus NIOZ-UU157</name>
    <dbReference type="NCBI Taxonomy" id="2763269"/>
    <lineage>
        <taxon>Viruses</taxon>
    </lineage>
</organism>
<reference evidence="1" key="1">
    <citation type="submission" date="2020-08" db="EMBL/GenBank/DDBJ databases">
        <title>Bridging the membrane lipid divide: bacteria of the FCB group superphylum have the potential to synthesize archaeal ether lipids.</title>
        <authorList>
            <person name="Villanueva L."/>
            <person name="von Meijenfeldt F.A.B."/>
            <person name="Westbye A.B."/>
            <person name="Yadav S."/>
            <person name="Hopmans E.C."/>
            <person name="Dutilh B.E."/>
            <person name="Sinninghe Damste J.S."/>
        </authorList>
    </citation>
    <scope>NUCLEOTIDE SEQUENCE</scope>
    <source>
        <strain evidence="1">NIOZ-UU157</strain>
    </source>
</reference>
<dbReference type="EMBL" id="MW030536">
    <property type="protein sequence ID" value="QPI16155.1"/>
    <property type="molecule type" value="Genomic_DNA"/>
</dbReference>
<name>A0A7S9STG7_9VIRU</name>